<feature type="binding site" evidence="5">
    <location>
        <position position="104"/>
    </location>
    <ligand>
        <name>a divalent metal cation</name>
        <dbReference type="ChEBI" id="CHEBI:60240"/>
        <label>1</label>
    </ligand>
</feature>
<dbReference type="KEGG" id="mik:FOE78_08165"/>
<dbReference type="Pfam" id="PF01784">
    <property type="entry name" value="DUF34_NIF3"/>
    <property type="match status" value="1"/>
</dbReference>
<evidence type="ECO:0000313" key="7">
    <source>
        <dbReference type="Proteomes" id="UP000319263"/>
    </source>
</evidence>
<dbReference type="GO" id="GO:0005737">
    <property type="term" value="C:cytoplasm"/>
    <property type="evidence" value="ECO:0007669"/>
    <property type="project" value="TreeGrafter"/>
</dbReference>
<gene>
    <name evidence="6" type="ORF">FOE78_08165</name>
</gene>
<dbReference type="Proteomes" id="UP000319263">
    <property type="component" value="Chromosome"/>
</dbReference>
<dbReference type="OrthoDB" id="9795763at2"/>
<feature type="binding site" evidence="5">
    <location>
        <position position="238"/>
    </location>
    <ligand>
        <name>a divalent metal cation</name>
        <dbReference type="ChEBI" id="CHEBI:60240"/>
        <label>1</label>
    </ligand>
</feature>
<reference evidence="6 7" key="1">
    <citation type="submission" date="2019-07" db="EMBL/GenBank/DDBJ databases">
        <title>Microlunatus dokdonensis sp. nov. isolated from the rhizospheric soil of the wild plant Elymus tsukushiensis.</title>
        <authorList>
            <person name="Ghim S.-Y."/>
            <person name="Hwang Y.-J."/>
            <person name="Son J.-S."/>
            <person name="Shin J.-H."/>
        </authorList>
    </citation>
    <scope>NUCLEOTIDE SEQUENCE [LARGE SCALE GENOMIC DNA]</scope>
    <source>
        <strain evidence="6 7">KUDC0627</strain>
    </source>
</reference>
<evidence type="ECO:0000256" key="1">
    <source>
        <dbReference type="ARBA" id="ARBA00006964"/>
    </source>
</evidence>
<dbReference type="PANTHER" id="PTHR13799">
    <property type="entry name" value="NGG1 INTERACTING FACTOR 3"/>
    <property type="match status" value="1"/>
</dbReference>
<feature type="binding site" evidence="5">
    <location>
        <position position="65"/>
    </location>
    <ligand>
        <name>a divalent metal cation</name>
        <dbReference type="ChEBI" id="CHEBI:60240"/>
        <label>1</label>
    </ligand>
</feature>
<organism evidence="6 7">
    <name type="scientific">Microlunatus elymi</name>
    <dbReference type="NCBI Taxonomy" id="2596828"/>
    <lineage>
        <taxon>Bacteria</taxon>
        <taxon>Bacillati</taxon>
        <taxon>Actinomycetota</taxon>
        <taxon>Actinomycetes</taxon>
        <taxon>Propionibacteriales</taxon>
        <taxon>Propionibacteriaceae</taxon>
        <taxon>Microlunatus</taxon>
    </lineage>
</organism>
<evidence type="ECO:0000256" key="3">
    <source>
        <dbReference type="ARBA" id="ARBA00022112"/>
    </source>
</evidence>
<evidence type="ECO:0000256" key="4">
    <source>
        <dbReference type="ARBA" id="ARBA00022723"/>
    </source>
</evidence>
<dbReference type="GO" id="GO:0046872">
    <property type="term" value="F:metal ion binding"/>
    <property type="evidence" value="ECO:0007669"/>
    <property type="project" value="UniProtKB-KW"/>
</dbReference>
<dbReference type="Gene3D" id="3.40.1390.30">
    <property type="entry name" value="NIF3 (NGG1p interacting factor 3)-like"/>
    <property type="match status" value="2"/>
</dbReference>
<evidence type="ECO:0000313" key="6">
    <source>
        <dbReference type="EMBL" id="QDP95876.1"/>
    </source>
</evidence>
<comment type="similarity">
    <text evidence="1">Belongs to the GTP cyclohydrolase I type 2/NIF3 family.</text>
</comment>
<name>A0A516PXI5_9ACTN</name>
<dbReference type="FunFam" id="3.40.1390.30:FF:000001">
    <property type="entry name" value="GTP cyclohydrolase 1 type 2"/>
    <property type="match status" value="1"/>
</dbReference>
<sequence>MIRIAELQDRLHRHYPPGSAQGWDRVGLVTGDVDDQLRGVLLTVDVTDAVIEQAIRLGANLIIAHHPLLLRGVNAVDPAHPKGRMITSLIRHRIALITAHTNADIPAGGVAESLAAALGLADTRPLQVIEVTESTDAAAVAGMGRIGRIEPITLAAFAERVAAVLPATAGGVRVAGDPDRTISTVALQGGAGDDLLDLARQSGADVYLTSDLRHHPASEAVAWKDSPALIDVSHWAAEWIWLPPLQTELQTQLADPAIKITVSELRTDPWDFVVARPTT</sequence>
<keyword evidence="7" id="KW-1185">Reference proteome</keyword>
<proteinExistence type="inferred from homology"/>
<evidence type="ECO:0000256" key="5">
    <source>
        <dbReference type="PIRSR" id="PIRSR602678-1"/>
    </source>
</evidence>
<comment type="subunit">
    <text evidence="2">Homohexamer.</text>
</comment>
<dbReference type="RefSeq" id="WP_143985842.1">
    <property type="nucleotide sequence ID" value="NZ_CP041692.1"/>
</dbReference>
<dbReference type="SUPFAM" id="SSF102705">
    <property type="entry name" value="NIF3 (NGG1p interacting factor 3)-like"/>
    <property type="match status" value="1"/>
</dbReference>
<keyword evidence="4 5" id="KW-0479">Metal-binding</keyword>
<protein>
    <recommendedName>
        <fullName evidence="3">GTP cyclohydrolase 1 type 2 homolog</fullName>
    </recommendedName>
</protein>
<feature type="binding site" evidence="5">
    <location>
        <position position="66"/>
    </location>
    <ligand>
        <name>a divalent metal cation</name>
        <dbReference type="ChEBI" id="CHEBI:60240"/>
        <label>1</label>
    </ligand>
</feature>
<dbReference type="InterPro" id="IPR036069">
    <property type="entry name" value="DUF34/NIF3_sf"/>
</dbReference>
<accession>A0A516PXI5</accession>
<dbReference type="PANTHER" id="PTHR13799:SF14">
    <property type="entry name" value="GTP CYCLOHYDROLASE 1 TYPE 2 HOMOLOG"/>
    <property type="match status" value="1"/>
</dbReference>
<evidence type="ECO:0000256" key="2">
    <source>
        <dbReference type="ARBA" id="ARBA00011643"/>
    </source>
</evidence>
<dbReference type="InterPro" id="IPR002678">
    <property type="entry name" value="DUF34/NIF3"/>
</dbReference>
<dbReference type="AlphaFoldDB" id="A0A516PXI5"/>
<dbReference type="EMBL" id="CP041692">
    <property type="protein sequence ID" value="QDP95876.1"/>
    <property type="molecule type" value="Genomic_DNA"/>
</dbReference>
<dbReference type="NCBIfam" id="TIGR00486">
    <property type="entry name" value="YbgI_SA1388"/>
    <property type="match status" value="1"/>
</dbReference>
<feature type="binding site" evidence="5">
    <location>
        <position position="234"/>
    </location>
    <ligand>
        <name>a divalent metal cation</name>
        <dbReference type="ChEBI" id="CHEBI:60240"/>
        <label>1</label>
    </ligand>
</feature>